<comment type="caution">
    <text evidence="7">The sequence shown here is derived from an EMBL/GenBank/DDBJ whole genome shotgun (WGS) entry which is preliminary data.</text>
</comment>
<dbReference type="Proteomes" id="UP000614216">
    <property type="component" value="Unassembled WGS sequence"/>
</dbReference>
<dbReference type="Gene3D" id="1.20.1250.20">
    <property type="entry name" value="MFS general substrate transporter like domains"/>
    <property type="match status" value="2"/>
</dbReference>
<evidence type="ECO:0000256" key="6">
    <source>
        <dbReference type="SAM" id="Phobius"/>
    </source>
</evidence>
<feature type="transmembrane region" description="Helical" evidence="6">
    <location>
        <begin position="302"/>
        <end position="322"/>
    </location>
</feature>
<reference evidence="7" key="1">
    <citation type="submission" date="2021-01" db="EMBL/GenBank/DDBJ databases">
        <title>Fulvivirga kasyanovii gen. nov., sp nov., a novel member of the phylum Bacteroidetes isolated from seawater in a mussel farm.</title>
        <authorList>
            <person name="Zhao L.-H."/>
            <person name="Wang Z.-J."/>
        </authorList>
    </citation>
    <scope>NUCLEOTIDE SEQUENCE</scope>
    <source>
        <strain evidence="7">29W222</strain>
    </source>
</reference>
<evidence type="ECO:0000256" key="5">
    <source>
        <dbReference type="ARBA" id="ARBA00023136"/>
    </source>
</evidence>
<feature type="transmembrane region" description="Helical" evidence="6">
    <location>
        <begin position="129"/>
        <end position="152"/>
    </location>
</feature>
<keyword evidence="8" id="KW-1185">Reference proteome</keyword>
<keyword evidence="5 6" id="KW-0472">Membrane</keyword>
<keyword evidence="4 6" id="KW-1133">Transmembrane helix</keyword>
<evidence type="ECO:0000313" key="8">
    <source>
        <dbReference type="Proteomes" id="UP000614216"/>
    </source>
</evidence>
<evidence type="ECO:0000256" key="3">
    <source>
        <dbReference type="ARBA" id="ARBA00022692"/>
    </source>
</evidence>
<keyword evidence="3 6" id="KW-0812">Transmembrane</keyword>
<protein>
    <submittedName>
        <fullName evidence="7">MFS transporter</fullName>
    </submittedName>
</protein>
<name>A0A937KCW1_9BACT</name>
<sequence length="391" mass="44245">MMNLRFFLISMTLLAVISDAMLMPFYPQFFEETFGMSNPQHVGYYIAATCFTVMFAFPFWAYVAKRIPELNLLVWTQLMAGLLCIYCFCTRSLTEFWIVSLSMIVFKGSYLLIYPYVMSLEKKGNYSGTIGLLSVIVHFGSILGAILGGYVVDLYNPRNLFLIMAIGDFVQMAVSFFLIKSKKFDTRRTHEEESVADSTFVPHGFIFKLGMITLVFYFSAFLIRPFFSLYWESISAYDSEMVSGFVYAIPGVVALFALWLSRREKQADNGYKGIVSAMLLGLVGLFLQSAPGDLVVFLGRFVYGWAMYHAVVKYDVLLFELSTPKSYATDYSKIHFFQNLGVLIASFSAGILVDLYGLQMPFFVAAAGFVVTLLAYYFSFRSKISLVQTST</sequence>
<keyword evidence="2" id="KW-1003">Cell membrane</keyword>
<feature type="transmembrane region" description="Helical" evidence="6">
    <location>
        <begin position="242"/>
        <end position="261"/>
    </location>
</feature>
<dbReference type="Pfam" id="PF07690">
    <property type="entry name" value="MFS_1"/>
    <property type="match status" value="1"/>
</dbReference>
<feature type="transmembrane region" description="Helical" evidence="6">
    <location>
        <begin position="273"/>
        <end position="290"/>
    </location>
</feature>
<dbReference type="PANTHER" id="PTHR43124:SF3">
    <property type="entry name" value="CHLORAMPHENICOL EFFLUX PUMP RV0191"/>
    <property type="match status" value="1"/>
</dbReference>
<dbReference type="GO" id="GO:0005886">
    <property type="term" value="C:plasma membrane"/>
    <property type="evidence" value="ECO:0007669"/>
    <property type="project" value="UniProtKB-SubCell"/>
</dbReference>
<proteinExistence type="predicted"/>
<dbReference type="AlphaFoldDB" id="A0A937KCW1"/>
<dbReference type="RefSeq" id="WP_202857362.1">
    <property type="nucleotide sequence ID" value="NZ_JAEUGD010000053.1"/>
</dbReference>
<evidence type="ECO:0000256" key="2">
    <source>
        <dbReference type="ARBA" id="ARBA00022475"/>
    </source>
</evidence>
<feature type="transmembrane region" description="Helical" evidence="6">
    <location>
        <begin position="359"/>
        <end position="378"/>
    </location>
</feature>
<feature type="transmembrane region" description="Helical" evidence="6">
    <location>
        <begin position="70"/>
        <end position="91"/>
    </location>
</feature>
<feature type="transmembrane region" description="Helical" evidence="6">
    <location>
        <begin position="97"/>
        <end position="117"/>
    </location>
</feature>
<dbReference type="InterPro" id="IPR050189">
    <property type="entry name" value="MFS_Efflux_Transporters"/>
</dbReference>
<comment type="subcellular location">
    <subcellularLocation>
        <location evidence="1">Cell membrane</location>
        <topology evidence="1">Multi-pass membrane protein</topology>
    </subcellularLocation>
</comment>
<dbReference type="InterPro" id="IPR011701">
    <property type="entry name" value="MFS"/>
</dbReference>
<gene>
    <name evidence="7" type="ORF">JMN32_16030</name>
</gene>
<accession>A0A937KCW1</accession>
<organism evidence="7 8">
    <name type="scientific">Fulvivirga marina</name>
    <dbReference type="NCBI Taxonomy" id="2494733"/>
    <lineage>
        <taxon>Bacteria</taxon>
        <taxon>Pseudomonadati</taxon>
        <taxon>Bacteroidota</taxon>
        <taxon>Cytophagia</taxon>
        <taxon>Cytophagales</taxon>
        <taxon>Fulvivirgaceae</taxon>
        <taxon>Fulvivirga</taxon>
    </lineage>
</organism>
<feature type="transmembrane region" description="Helical" evidence="6">
    <location>
        <begin position="200"/>
        <end position="222"/>
    </location>
</feature>
<evidence type="ECO:0000256" key="1">
    <source>
        <dbReference type="ARBA" id="ARBA00004651"/>
    </source>
</evidence>
<dbReference type="InterPro" id="IPR036259">
    <property type="entry name" value="MFS_trans_sf"/>
</dbReference>
<dbReference type="PANTHER" id="PTHR43124">
    <property type="entry name" value="PURINE EFFLUX PUMP PBUE"/>
    <property type="match status" value="1"/>
</dbReference>
<evidence type="ECO:0000313" key="7">
    <source>
        <dbReference type="EMBL" id="MBL6447829.1"/>
    </source>
</evidence>
<evidence type="ECO:0000256" key="4">
    <source>
        <dbReference type="ARBA" id="ARBA00022989"/>
    </source>
</evidence>
<dbReference type="SUPFAM" id="SSF103473">
    <property type="entry name" value="MFS general substrate transporter"/>
    <property type="match status" value="1"/>
</dbReference>
<feature type="transmembrane region" description="Helical" evidence="6">
    <location>
        <begin position="158"/>
        <end position="179"/>
    </location>
</feature>
<feature type="transmembrane region" description="Helical" evidence="6">
    <location>
        <begin position="334"/>
        <end position="353"/>
    </location>
</feature>
<feature type="transmembrane region" description="Helical" evidence="6">
    <location>
        <begin position="44"/>
        <end position="63"/>
    </location>
</feature>
<dbReference type="GO" id="GO:0022857">
    <property type="term" value="F:transmembrane transporter activity"/>
    <property type="evidence" value="ECO:0007669"/>
    <property type="project" value="InterPro"/>
</dbReference>
<dbReference type="EMBL" id="JAEUGD010000053">
    <property type="protein sequence ID" value="MBL6447829.1"/>
    <property type="molecule type" value="Genomic_DNA"/>
</dbReference>